<feature type="region of interest" description="Disordered" evidence="2">
    <location>
        <begin position="535"/>
        <end position="602"/>
    </location>
</feature>
<sequence length="602" mass="66833">MASTFNANSYQVNFDSVLSIPDHDGMLNMFKALEASGLRGFLGCESALYEKELEQFFDMALVQDGDITWAVSGKFFSFSQARSIFSKSVEKVDIHGKKRFMKHEYRLLNDILAKDITVKAGSFDVVTNERFMMMTAIHFGLKVNWSKVLFGMLKDMVDKTQKKAKGYAAQIGVILKSIPLITMGEAVPFPTSKILSVKIVNTYIAMNHTIDARGQSDEPGMAAEAVVKRKSQSKKKSSSADETPVEDVVPIHIVEPTPAAAFVQSPAPKRRYQKIKLIPSIGSDDENLDEQEPVKDTTVKTDEVEVIIGQVLEDTSMLAIDETEPGDQRINETEIGDDFEKWLDESFKDFASRDDEPAIKSTSGMDRGTGTEERVAYEQSLEMVDETGTTVEADGIEQEVEFIQRPNSPTLTDSPKRFDNDDIPLDDTADVQTTFPADTADISTLLDAKKISLSQQSVLAHNVTVIADFMDVKKAVRELNANVDAVSTRLDDVRQDIEATKEAISHQLLDFQAQAQENHNILTGQLSELVNYINRSGNDKKGEGSSRGPQPPPDDQNRGSGNTGGGGDTDRSFVERLITADRQRQRERSRGHSSGSYKRRRY</sequence>
<evidence type="ECO:0000256" key="1">
    <source>
        <dbReference type="SAM" id="Coils"/>
    </source>
</evidence>
<evidence type="ECO:0000256" key="2">
    <source>
        <dbReference type="SAM" id="MobiDB-lite"/>
    </source>
</evidence>
<reference evidence="3 4" key="1">
    <citation type="journal article" date="2015" name="Proc. Natl. Acad. Sci. U.S.A.">
        <title>The resurrection genome of Boea hygrometrica: A blueprint for survival of dehydration.</title>
        <authorList>
            <person name="Xiao L."/>
            <person name="Yang G."/>
            <person name="Zhang L."/>
            <person name="Yang X."/>
            <person name="Zhao S."/>
            <person name="Ji Z."/>
            <person name="Zhou Q."/>
            <person name="Hu M."/>
            <person name="Wang Y."/>
            <person name="Chen M."/>
            <person name="Xu Y."/>
            <person name="Jin H."/>
            <person name="Xiao X."/>
            <person name="Hu G."/>
            <person name="Bao F."/>
            <person name="Hu Y."/>
            <person name="Wan P."/>
            <person name="Li L."/>
            <person name="Deng X."/>
            <person name="Kuang T."/>
            <person name="Xiang C."/>
            <person name="Zhu J.K."/>
            <person name="Oliver M.J."/>
            <person name="He Y."/>
        </authorList>
    </citation>
    <scope>NUCLEOTIDE SEQUENCE [LARGE SCALE GENOMIC DNA]</scope>
    <source>
        <strain evidence="4">cv. XS01</strain>
    </source>
</reference>
<dbReference type="AlphaFoldDB" id="A0A2Z7CU87"/>
<feature type="compositionally biased region" description="Basic and acidic residues" evidence="2">
    <location>
        <begin position="568"/>
        <end position="590"/>
    </location>
</feature>
<accession>A0A2Z7CU87</accession>
<organism evidence="3 4">
    <name type="scientific">Dorcoceras hygrometricum</name>
    <dbReference type="NCBI Taxonomy" id="472368"/>
    <lineage>
        <taxon>Eukaryota</taxon>
        <taxon>Viridiplantae</taxon>
        <taxon>Streptophyta</taxon>
        <taxon>Embryophyta</taxon>
        <taxon>Tracheophyta</taxon>
        <taxon>Spermatophyta</taxon>
        <taxon>Magnoliopsida</taxon>
        <taxon>eudicotyledons</taxon>
        <taxon>Gunneridae</taxon>
        <taxon>Pentapetalae</taxon>
        <taxon>asterids</taxon>
        <taxon>lamiids</taxon>
        <taxon>Lamiales</taxon>
        <taxon>Gesneriaceae</taxon>
        <taxon>Didymocarpoideae</taxon>
        <taxon>Trichosporeae</taxon>
        <taxon>Loxocarpinae</taxon>
        <taxon>Dorcoceras</taxon>
    </lineage>
</organism>
<protein>
    <recommendedName>
        <fullName evidence="5">Dystroglycan-like</fullName>
    </recommendedName>
</protein>
<feature type="coiled-coil region" evidence="1">
    <location>
        <begin position="476"/>
        <end position="503"/>
    </location>
</feature>
<dbReference type="EMBL" id="KQ993875">
    <property type="protein sequence ID" value="KZV48386.1"/>
    <property type="molecule type" value="Genomic_DNA"/>
</dbReference>
<gene>
    <name evidence="3" type="ORF">F511_41333</name>
</gene>
<proteinExistence type="predicted"/>
<dbReference type="Proteomes" id="UP000250235">
    <property type="component" value="Unassembled WGS sequence"/>
</dbReference>
<evidence type="ECO:0000313" key="3">
    <source>
        <dbReference type="EMBL" id="KZV48386.1"/>
    </source>
</evidence>
<evidence type="ECO:0000313" key="4">
    <source>
        <dbReference type="Proteomes" id="UP000250235"/>
    </source>
</evidence>
<keyword evidence="1" id="KW-0175">Coiled coil</keyword>
<evidence type="ECO:0008006" key="5">
    <source>
        <dbReference type="Google" id="ProtNLM"/>
    </source>
</evidence>
<feature type="region of interest" description="Disordered" evidence="2">
    <location>
        <begin position="214"/>
        <end position="244"/>
    </location>
</feature>
<feature type="compositionally biased region" description="Basic residues" evidence="2">
    <location>
        <begin position="228"/>
        <end position="237"/>
    </location>
</feature>
<name>A0A2Z7CU87_9LAMI</name>
<feature type="compositionally biased region" description="Basic residues" evidence="2">
    <location>
        <begin position="591"/>
        <end position="602"/>
    </location>
</feature>
<keyword evidence="4" id="KW-1185">Reference proteome</keyword>